<keyword evidence="1" id="KW-0479">Metal-binding</keyword>
<dbReference type="EMBL" id="CAEZSI010000091">
    <property type="protein sequence ID" value="CAB4542416.1"/>
    <property type="molecule type" value="Genomic_DNA"/>
</dbReference>
<reference evidence="5" key="1">
    <citation type="submission" date="2020-05" db="EMBL/GenBank/DDBJ databases">
        <authorList>
            <person name="Chiriac C."/>
            <person name="Salcher M."/>
            <person name="Ghai R."/>
            <person name="Kavagutti S V."/>
        </authorList>
    </citation>
    <scope>NUCLEOTIDE SEQUENCE</scope>
</reference>
<evidence type="ECO:0000256" key="3">
    <source>
        <dbReference type="ARBA" id="ARBA00023211"/>
    </source>
</evidence>
<dbReference type="Pfam" id="PF00491">
    <property type="entry name" value="Arginase"/>
    <property type="match status" value="1"/>
</dbReference>
<dbReference type="GO" id="GO:0033389">
    <property type="term" value="P:putrescine biosynthetic process from arginine, via agmatine"/>
    <property type="evidence" value="ECO:0007669"/>
    <property type="project" value="TreeGrafter"/>
</dbReference>
<evidence type="ECO:0000256" key="4">
    <source>
        <dbReference type="SAM" id="MobiDB-lite"/>
    </source>
</evidence>
<dbReference type="CDD" id="cd09990">
    <property type="entry name" value="Agmatinase-like"/>
    <property type="match status" value="1"/>
</dbReference>
<evidence type="ECO:0000313" key="5">
    <source>
        <dbReference type="EMBL" id="CAB4542416.1"/>
    </source>
</evidence>
<keyword evidence="2" id="KW-0378">Hydrolase</keyword>
<dbReference type="PANTHER" id="PTHR11358:SF35">
    <property type="entry name" value="FORMIMIDOYLGLUTAMASE"/>
    <property type="match status" value="1"/>
</dbReference>
<dbReference type="InterPro" id="IPR023696">
    <property type="entry name" value="Ureohydrolase_dom_sf"/>
</dbReference>
<proteinExistence type="predicted"/>
<gene>
    <name evidence="5" type="ORF">UFOPK1412_00720</name>
</gene>
<dbReference type="InterPro" id="IPR006035">
    <property type="entry name" value="Ureohydrolase"/>
</dbReference>
<keyword evidence="3" id="KW-0464">Manganese</keyword>
<protein>
    <submittedName>
        <fullName evidence="5">Unannotated protein</fullName>
    </submittedName>
</protein>
<evidence type="ECO:0000256" key="2">
    <source>
        <dbReference type="ARBA" id="ARBA00022801"/>
    </source>
</evidence>
<feature type="region of interest" description="Disordered" evidence="4">
    <location>
        <begin position="20"/>
        <end position="45"/>
    </location>
</feature>
<dbReference type="AlphaFoldDB" id="A0A6J6BTX0"/>
<dbReference type="Gene3D" id="3.40.800.10">
    <property type="entry name" value="Ureohydrolase domain"/>
    <property type="match status" value="1"/>
</dbReference>
<dbReference type="GO" id="GO:0046872">
    <property type="term" value="F:metal ion binding"/>
    <property type="evidence" value="ECO:0007669"/>
    <property type="project" value="UniProtKB-KW"/>
</dbReference>
<organism evidence="5">
    <name type="scientific">freshwater metagenome</name>
    <dbReference type="NCBI Taxonomy" id="449393"/>
    <lineage>
        <taxon>unclassified sequences</taxon>
        <taxon>metagenomes</taxon>
        <taxon>ecological metagenomes</taxon>
    </lineage>
</organism>
<evidence type="ECO:0000256" key="1">
    <source>
        <dbReference type="ARBA" id="ARBA00022723"/>
    </source>
</evidence>
<dbReference type="PROSITE" id="PS51409">
    <property type="entry name" value="ARGINASE_2"/>
    <property type="match status" value="1"/>
</dbReference>
<dbReference type="PANTHER" id="PTHR11358">
    <property type="entry name" value="ARGINASE/AGMATINASE"/>
    <property type="match status" value="1"/>
</dbReference>
<accession>A0A6J6BTX0</accession>
<dbReference type="SUPFAM" id="SSF52768">
    <property type="entry name" value="Arginase/deacetylase"/>
    <property type="match status" value="1"/>
</dbReference>
<sequence length="366" mass="39194">MSDPMVCWRKSLRTQLTAGINPITPPAAQKKSFLNPRESSKPEEIKRSQLPFEVGIETQYFFPYDWPMTSASLPHDPKWARANSLFQSKKTDADFALIGVPAHKASISPTNADQTPDAIRTALARYSTYSTSADVDLTGGSFTDLGNIDSPDGDEGVKRVSEAVNGLLNKHKLLVALGGDNSITYSVASGLWPDLSKVGLITFDAHHDLRDGKSNGSPVWQLIQAGLPGANIVQIGIADFANSAEYSARAKENGVTVISRSKLRTQSIADAVKKALEIAGNGGREIYVDLDVDVCDRSVVPACPAAMPGGLSADELRQAAFLVGADKRVRAIDITEIDASKDSDDQRTVRLAALLVLEAAAGFATR</sequence>
<name>A0A6J6BTX0_9ZZZZ</name>
<dbReference type="GO" id="GO:0008783">
    <property type="term" value="F:agmatinase activity"/>
    <property type="evidence" value="ECO:0007669"/>
    <property type="project" value="TreeGrafter"/>
</dbReference>